<dbReference type="GO" id="GO:0016995">
    <property type="term" value="F:cholesterol oxidase activity"/>
    <property type="evidence" value="ECO:0007669"/>
    <property type="project" value="UniProtKB-EC"/>
</dbReference>
<evidence type="ECO:0000256" key="9">
    <source>
        <dbReference type="ARBA" id="ARBA00023002"/>
    </source>
</evidence>
<dbReference type="InterPro" id="IPR017900">
    <property type="entry name" value="4Fe4S_Fe_S_CS"/>
</dbReference>
<keyword evidence="6" id="KW-0934">Plastid</keyword>
<dbReference type="InterPro" id="IPR029058">
    <property type="entry name" value="AB_hydrolase_fold"/>
</dbReference>
<gene>
    <name evidence="24" type="ORF">POM88_004308</name>
</gene>
<keyword evidence="24" id="KW-0456">Lyase</keyword>
<dbReference type="FunFam" id="3.30.420.80:FF:000002">
    <property type="entry name" value="40S ribosomal protein S14"/>
    <property type="match status" value="1"/>
</dbReference>
<evidence type="ECO:0000256" key="2">
    <source>
        <dbReference type="ARBA" id="ARBA00006194"/>
    </source>
</evidence>
<evidence type="ECO:0000256" key="8">
    <source>
        <dbReference type="ARBA" id="ARBA00022980"/>
    </source>
</evidence>
<dbReference type="EMBL" id="JAUIZM010000001">
    <property type="protein sequence ID" value="KAK1404703.1"/>
    <property type="molecule type" value="Genomic_DNA"/>
</dbReference>
<reference evidence="24" key="2">
    <citation type="submission" date="2023-05" db="EMBL/GenBank/DDBJ databases">
        <authorList>
            <person name="Schelkunov M.I."/>
        </authorList>
    </citation>
    <scope>NUCLEOTIDE SEQUENCE</scope>
    <source>
        <strain evidence="24">Hsosn_3</strain>
        <tissue evidence="24">Leaf</tissue>
    </source>
</reference>
<dbReference type="PROSITE" id="PS00054">
    <property type="entry name" value="RIBOSOMAL_S11"/>
    <property type="match status" value="1"/>
</dbReference>
<dbReference type="Gene3D" id="3.50.50.60">
    <property type="entry name" value="FAD/NAD(P)-binding domain"/>
    <property type="match status" value="3"/>
</dbReference>
<keyword evidence="10" id="KW-0793">Thylakoid</keyword>
<comment type="caution">
    <text evidence="24">The sequence shown here is derived from an EMBL/GenBank/DDBJ whole genome shotgun (WGS) entry which is preliminary data.</text>
</comment>
<evidence type="ECO:0000256" key="6">
    <source>
        <dbReference type="ARBA" id="ARBA00022640"/>
    </source>
</evidence>
<evidence type="ECO:0000256" key="12">
    <source>
        <dbReference type="ARBA" id="ARBA00023166"/>
    </source>
</evidence>
<dbReference type="GO" id="GO:0050660">
    <property type="term" value="F:flavin adenine dinucleotide binding"/>
    <property type="evidence" value="ECO:0007669"/>
    <property type="project" value="InterPro"/>
</dbReference>
<protein>
    <recommendedName>
        <fullName evidence="19">Cholesterol oxidase</fullName>
        <ecNumber evidence="18">1.1.3.6</ecNumber>
        <ecNumber evidence="16">5.3.3.1</ecNumber>
    </recommendedName>
    <alternativeName>
        <fullName evidence="20">Cholesterol isomerase</fullName>
    </alternativeName>
</protein>
<dbReference type="GO" id="GO:0003735">
    <property type="term" value="F:structural constituent of ribosome"/>
    <property type="evidence" value="ECO:0007669"/>
    <property type="project" value="InterPro"/>
</dbReference>
<keyword evidence="5" id="KW-0285">Flavoprotein</keyword>
<keyword evidence="15 21" id="KW-0687">Ribonucleoprotein</keyword>
<keyword evidence="7" id="KW-0274">FAD</keyword>
<dbReference type="Proteomes" id="UP001237642">
    <property type="component" value="Unassembled WGS sequence"/>
</dbReference>
<dbReference type="InterPro" id="IPR052542">
    <property type="entry name" value="Cholesterol_Oxidase"/>
</dbReference>
<dbReference type="InterPro" id="IPR001971">
    <property type="entry name" value="Ribosomal_uS11"/>
</dbReference>
<evidence type="ECO:0000256" key="19">
    <source>
        <dbReference type="ARBA" id="ARBA00049744"/>
    </source>
</evidence>
<dbReference type="InterPro" id="IPR036967">
    <property type="entry name" value="Ribosomal_uS11_sf"/>
</dbReference>
<dbReference type="PROSITE" id="PS00198">
    <property type="entry name" value="4FE4S_FER_1"/>
    <property type="match status" value="1"/>
</dbReference>
<dbReference type="InterPro" id="IPR036188">
    <property type="entry name" value="FAD/NAD-bd_sf"/>
</dbReference>
<keyword evidence="14" id="KW-0413">Isomerase</keyword>
<keyword evidence="4" id="KW-0153">Cholesterol metabolism</keyword>
<dbReference type="SUPFAM" id="SSF51905">
    <property type="entry name" value="FAD/NAD(P)-binding domain"/>
    <property type="match status" value="1"/>
</dbReference>
<dbReference type="InterPro" id="IPR017896">
    <property type="entry name" value="4Fe4S_Fe-S-bd"/>
</dbReference>
<evidence type="ECO:0000256" key="18">
    <source>
        <dbReference type="ARBA" id="ARBA00049723"/>
    </source>
</evidence>
<keyword evidence="25" id="KW-1185">Reference proteome</keyword>
<dbReference type="SUPFAM" id="SSF53137">
    <property type="entry name" value="Translational machinery components"/>
    <property type="match status" value="1"/>
</dbReference>
<evidence type="ECO:0000256" key="3">
    <source>
        <dbReference type="ARBA" id="ARBA00022528"/>
    </source>
</evidence>
<dbReference type="InterPro" id="IPR018102">
    <property type="entry name" value="Ribosomal_uS11_CS"/>
</dbReference>
<evidence type="ECO:0000313" key="24">
    <source>
        <dbReference type="EMBL" id="KAK1404703.1"/>
    </source>
</evidence>
<dbReference type="PANTHER" id="PTHR47470">
    <property type="entry name" value="CHOLESTEROL OXIDASE"/>
    <property type="match status" value="1"/>
</dbReference>
<name>A0AAD8NED2_9APIA</name>
<accession>A0AAD8NED2</accession>
<evidence type="ECO:0000256" key="13">
    <source>
        <dbReference type="ARBA" id="ARBA00023221"/>
    </source>
</evidence>
<evidence type="ECO:0000256" key="1">
    <source>
        <dbReference type="ARBA" id="ARBA00001974"/>
    </source>
</evidence>
<dbReference type="EC" id="5.3.3.1" evidence="16"/>
<dbReference type="GO" id="GO:0008203">
    <property type="term" value="P:cholesterol metabolic process"/>
    <property type="evidence" value="ECO:0007669"/>
    <property type="project" value="UniProtKB-KW"/>
</dbReference>
<dbReference type="PANTHER" id="PTHR47470:SF1">
    <property type="entry name" value="FAD-DEPENDENT OXIDOREDUCTASE 2 FAD BINDING DOMAIN-CONTAINING PROTEIN"/>
    <property type="match status" value="1"/>
</dbReference>
<keyword evidence="8 21" id="KW-0689">Ribosomal protein</keyword>
<evidence type="ECO:0000256" key="5">
    <source>
        <dbReference type="ARBA" id="ARBA00022630"/>
    </source>
</evidence>
<feature type="region of interest" description="Disordered" evidence="22">
    <location>
        <begin position="1289"/>
        <end position="1308"/>
    </location>
</feature>
<dbReference type="GO" id="GO:1990904">
    <property type="term" value="C:ribonucleoprotein complex"/>
    <property type="evidence" value="ECO:0007669"/>
    <property type="project" value="UniProtKB-KW"/>
</dbReference>
<dbReference type="NCBIfam" id="NF007176">
    <property type="entry name" value="PRK09607.1"/>
    <property type="match status" value="1"/>
</dbReference>
<dbReference type="Pfam" id="PF00732">
    <property type="entry name" value="GMC_oxred_N"/>
    <property type="match status" value="1"/>
</dbReference>
<evidence type="ECO:0000256" key="16">
    <source>
        <dbReference type="ARBA" id="ARBA00038856"/>
    </source>
</evidence>
<keyword evidence="12" id="KW-1207">Sterol metabolism</keyword>
<organism evidence="24 25">
    <name type="scientific">Heracleum sosnowskyi</name>
    <dbReference type="NCBI Taxonomy" id="360622"/>
    <lineage>
        <taxon>Eukaryota</taxon>
        <taxon>Viridiplantae</taxon>
        <taxon>Streptophyta</taxon>
        <taxon>Embryophyta</taxon>
        <taxon>Tracheophyta</taxon>
        <taxon>Spermatophyta</taxon>
        <taxon>Magnoliopsida</taxon>
        <taxon>eudicotyledons</taxon>
        <taxon>Gunneridae</taxon>
        <taxon>Pentapetalae</taxon>
        <taxon>asterids</taxon>
        <taxon>campanulids</taxon>
        <taxon>Apiales</taxon>
        <taxon>Apiaceae</taxon>
        <taxon>Apioideae</taxon>
        <taxon>apioid superclade</taxon>
        <taxon>Tordylieae</taxon>
        <taxon>Tordyliinae</taxon>
        <taxon>Heracleum</taxon>
    </lineage>
</organism>
<feature type="domain" description="4Fe-4S ferredoxin-type" evidence="23">
    <location>
        <begin position="176"/>
        <end position="205"/>
    </location>
</feature>
<comment type="similarity">
    <text evidence="2 21">Belongs to the universal ribosomal protein uS11 family.</text>
</comment>
<keyword evidence="13" id="KW-0753">Steroid metabolism</keyword>
<dbReference type="GO" id="GO:0016829">
    <property type="term" value="F:lyase activity"/>
    <property type="evidence" value="ECO:0007669"/>
    <property type="project" value="UniProtKB-KW"/>
</dbReference>
<dbReference type="Gene3D" id="3.30.420.80">
    <property type="entry name" value="Ribosomal protein S11"/>
    <property type="match status" value="1"/>
</dbReference>
<dbReference type="Gene3D" id="3.40.50.1820">
    <property type="entry name" value="alpha/beta hydrolase"/>
    <property type="match status" value="1"/>
</dbReference>
<dbReference type="SUPFAM" id="SSF53474">
    <property type="entry name" value="alpha/beta-Hydrolases"/>
    <property type="match status" value="1"/>
</dbReference>
<keyword evidence="9" id="KW-0560">Oxidoreductase</keyword>
<dbReference type="HAMAP" id="MF_01310">
    <property type="entry name" value="Ribosomal_uS11"/>
    <property type="match status" value="1"/>
</dbReference>
<dbReference type="GO" id="GO:0004769">
    <property type="term" value="F:steroid Delta-isomerase activity"/>
    <property type="evidence" value="ECO:0007669"/>
    <property type="project" value="UniProtKB-EC"/>
</dbReference>
<evidence type="ECO:0000259" key="23">
    <source>
        <dbReference type="PROSITE" id="PS51379"/>
    </source>
</evidence>
<dbReference type="Pfam" id="PF00411">
    <property type="entry name" value="Ribosomal_S11"/>
    <property type="match status" value="1"/>
</dbReference>
<dbReference type="GO" id="GO:0006412">
    <property type="term" value="P:translation"/>
    <property type="evidence" value="ECO:0007669"/>
    <property type="project" value="InterPro"/>
</dbReference>
<comment type="cofactor">
    <cofactor evidence="1">
        <name>FAD</name>
        <dbReference type="ChEBI" id="CHEBI:57692"/>
    </cofactor>
</comment>
<dbReference type="Pfam" id="PF05199">
    <property type="entry name" value="GMC_oxred_C"/>
    <property type="match status" value="1"/>
</dbReference>
<comment type="pathway">
    <text evidence="17">Steroid metabolism; cholesterol degradation.</text>
</comment>
<evidence type="ECO:0000256" key="20">
    <source>
        <dbReference type="ARBA" id="ARBA00049778"/>
    </source>
</evidence>
<dbReference type="PROSITE" id="PS51379">
    <property type="entry name" value="4FE4S_FER_2"/>
    <property type="match status" value="1"/>
</dbReference>
<evidence type="ECO:0000256" key="14">
    <source>
        <dbReference type="ARBA" id="ARBA00023235"/>
    </source>
</evidence>
<evidence type="ECO:0000256" key="15">
    <source>
        <dbReference type="ARBA" id="ARBA00023274"/>
    </source>
</evidence>
<evidence type="ECO:0000256" key="7">
    <source>
        <dbReference type="ARBA" id="ARBA00022827"/>
    </source>
</evidence>
<dbReference type="EC" id="1.1.3.6" evidence="18"/>
<reference evidence="24" key="1">
    <citation type="submission" date="2023-02" db="EMBL/GenBank/DDBJ databases">
        <title>Genome of toxic invasive species Heracleum sosnowskyi carries increased number of genes despite the absence of recent whole-genome duplications.</title>
        <authorList>
            <person name="Schelkunov M."/>
            <person name="Shtratnikova V."/>
            <person name="Makarenko M."/>
            <person name="Klepikova A."/>
            <person name="Omelchenko D."/>
            <person name="Novikova G."/>
            <person name="Obukhova E."/>
            <person name="Bogdanov V."/>
            <person name="Penin A."/>
            <person name="Logacheva M."/>
        </authorList>
    </citation>
    <scope>NUCLEOTIDE SEQUENCE</scope>
    <source>
        <strain evidence="24">Hsosn_3</strain>
        <tissue evidence="24">Leaf</tissue>
    </source>
</reference>
<sequence>MTIGEEDGYDVVVVGSGYGGSVAACRLSMSGFKVCLVEKGRRWEAHDFPTDRLKMLSACRFQSKNLGISFGPRDALFQIYEERDSVAAVACGLGGGSLVNAGVITPTPVRARRNMKWPKEWERDWEIYEASASVMLRAQSVPAKFPNAKIMEDVIGDEFQETTNDPLKLSINFDAEKQPSQMDACLACGNCLSGCPYNAKNSTDKNYIYTAIQEGCVIKTECQVQYVVENSDKRKRRRWLVFFNEIDYVECDFVVLSAGVFGTSNILFQSQMRGLKLSDKLGSGISCNGNNVAYLAGSAAPLTASGLDRRQFSKVPFQERPGPAISSSYTNSLGFTIQSAVLPAPYVDILFKGIVTYGWPPGYGIFYGLVDKLKSIAGMKNSQGMILNVMGYDESDGKIMFDKDTSKISFQPPQDTLLPRKIKAFQKFSKKLGGILYMSKYRSTSVHLLGGCNASKDPSLGVCNTNGQVFNTNYQDTVHAGLYVCDASLIPCSVGINPCLTIAAASEHVSKHLVQDVLKYKNLSGERKKYINLHKSLDSAGTETSNGSQSSSIIFTETMRGHIGGMPVTAHLKIKMNSYTSKDYDRMNMNIKEAHSLLRGRVGGYVVCSTIEKGKLHVIDGEVDMCEVNNRSPYTQCMHYRLLLAASSGSRYIFEGKKVMNPFLLGLYVLRESTELHATLRKVNINSAEDQELLYLKGSLHISMFELLRTLISMRGNIKLKFISLLLQSFIRTYILQIPRGVHKGFATSEVYESTYPSCSLLEMKTEDGFIITCKQWKCNRNPLVVEGETKLHPVLLINGYATESYWLPTEPNDMVRTLLAQGYETWLLQPRVHHSNSSNSFSIEDIGKYDIPAVFKKIKELNANSGKVHVVAHCAGGLAIHIAIMGGHVSPSQIASLSCTNSSMFFKLTALASFKMRLPLLPITMLILGEDRTLPMIGTLKTKFSQRFLRSIARLIPRYERCTCDECEIFSGIFGNAFWHDNITSSMHNWLNKESLPVLPMAGFPHLRKICNNGFIVDSNGQNTYLVHPERMALPTLYISGGKPILVTPETSFLANKYMKLHQPKYRHERVVVDGFGHSDLFIGEESYKKVFPHILSHIELAEKEMLSPALNRKDGRYNKQALDWADDPYEKAIEGIASWSSALIYMLVHRFHLPLKMSRRKTREPKEENVTLGPAVRDGEIVFGVAHIFASFNDTFIHVTDLSGRETMVRITGGMKVKADRDESSPYAAMLAAQDVSQRCKELGITALHIKLRATGGNKTKTPGPGAQSALRALARSGMKIGRIEDVTPIPTDSTRRKGGRRGRRL</sequence>
<evidence type="ECO:0000256" key="21">
    <source>
        <dbReference type="RuleBase" id="RU003629"/>
    </source>
</evidence>
<evidence type="ECO:0000256" key="10">
    <source>
        <dbReference type="ARBA" id="ARBA00023078"/>
    </source>
</evidence>
<evidence type="ECO:0000313" key="25">
    <source>
        <dbReference type="Proteomes" id="UP001237642"/>
    </source>
</evidence>
<proteinExistence type="inferred from homology"/>
<dbReference type="InterPro" id="IPR000172">
    <property type="entry name" value="GMC_OxRdtase_N"/>
</dbReference>
<keyword evidence="3" id="KW-0150">Chloroplast</keyword>
<feature type="compositionally biased region" description="Basic residues" evidence="22">
    <location>
        <begin position="1299"/>
        <end position="1308"/>
    </location>
</feature>
<evidence type="ECO:0000256" key="17">
    <source>
        <dbReference type="ARBA" id="ARBA00049645"/>
    </source>
</evidence>
<evidence type="ECO:0000256" key="4">
    <source>
        <dbReference type="ARBA" id="ARBA00022548"/>
    </source>
</evidence>
<dbReference type="GO" id="GO:0005840">
    <property type="term" value="C:ribosome"/>
    <property type="evidence" value="ECO:0007669"/>
    <property type="project" value="UniProtKB-KW"/>
</dbReference>
<dbReference type="InterPro" id="IPR007867">
    <property type="entry name" value="GMC_OxRtase_C"/>
</dbReference>
<evidence type="ECO:0000256" key="11">
    <source>
        <dbReference type="ARBA" id="ARBA00023098"/>
    </source>
</evidence>
<evidence type="ECO:0000256" key="22">
    <source>
        <dbReference type="SAM" id="MobiDB-lite"/>
    </source>
</evidence>
<keyword evidence="11" id="KW-0443">Lipid metabolism</keyword>